<reference evidence="1 2" key="1">
    <citation type="submission" date="2018-05" db="EMBL/GenBank/DDBJ databases">
        <title>Draft genome of Methanospirillum stamsii Pt1.</title>
        <authorList>
            <person name="Dueholm M.S."/>
            <person name="Nielsen P.H."/>
            <person name="Bakmann L.F."/>
            <person name="Otzen D.E."/>
        </authorList>
    </citation>
    <scope>NUCLEOTIDE SEQUENCE [LARGE SCALE GENOMIC DNA]</scope>
    <source>
        <strain evidence="1 2">Pt1</strain>
    </source>
</reference>
<accession>A0A2V2N7K4</accession>
<evidence type="ECO:0000313" key="2">
    <source>
        <dbReference type="Proteomes" id="UP000245934"/>
    </source>
</evidence>
<gene>
    <name evidence="1" type="ORF">DLD82_01815</name>
</gene>
<dbReference type="Gene3D" id="3.40.50.300">
    <property type="entry name" value="P-loop containing nucleotide triphosphate hydrolases"/>
    <property type="match status" value="1"/>
</dbReference>
<dbReference type="AlphaFoldDB" id="A0A2V2N7K4"/>
<organism evidence="1 2">
    <name type="scientific">Methanospirillum stamsii</name>
    <dbReference type="NCBI Taxonomy" id="1277351"/>
    <lineage>
        <taxon>Archaea</taxon>
        <taxon>Methanobacteriati</taxon>
        <taxon>Methanobacteriota</taxon>
        <taxon>Stenosarchaea group</taxon>
        <taxon>Methanomicrobia</taxon>
        <taxon>Methanomicrobiales</taxon>
        <taxon>Methanospirillaceae</taxon>
        <taxon>Methanospirillum</taxon>
    </lineage>
</organism>
<dbReference type="Proteomes" id="UP000245934">
    <property type="component" value="Unassembled WGS sequence"/>
</dbReference>
<comment type="caution">
    <text evidence="1">The sequence shown here is derived from an EMBL/GenBank/DDBJ whole genome shotgun (WGS) entry which is preliminary data.</text>
</comment>
<dbReference type="PANTHER" id="PTHR34301:SF8">
    <property type="entry name" value="ATPASE DOMAIN-CONTAINING PROTEIN"/>
    <property type="match status" value="1"/>
</dbReference>
<dbReference type="Pfam" id="PF14516">
    <property type="entry name" value="AAA_35"/>
    <property type="match status" value="1"/>
</dbReference>
<dbReference type="SUPFAM" id="SSF52540">
    <property type="entry name" value="P-loop containing nucleoside triphosphate hydrolases"/>
    <property type="match status" value="1"/>
</dbReference>
<dbReference type="GeneID" id="97611439"/>
<protein>
    <recommendedName>
        <fullName evidence="3">ATP-binding protein</fullName>
    </recommendedName>
</protein>
<evidence type="ECO:0000313" key="1">
    <source>
        <dbReference type="EMBL" id="PWR75829.1"/>
    </source>
</evidence>
<keyword evidence="2" id="KW-1185">Reference proteome</keyword>
<dbReference type="EMBL" id="QGMZ01000006">
    <property type="protein sequence ID" value="PWR75829.1"/>
    <property type="molecule type" value="Genomic_DNA"/>
</dbReference>
<dbReference type="PANTHER" id="PTHR34301">
    <property type="entry name" value="DNA-BINDING PROTEIN-RELATED"/>
    <property type="match status" value="1"/>
</dbReference>
<proteinExistence type="predicted"/>
<dbReference type="RefSeq" id="WP_109939407.1">
    <property type="nucleotide sequence ID" value="NZ_CP176366.1"/>
</dbReference>
<sequence length="526" mass="60625">MRFFNTAGPVNCQDHYCLPPLSRFNLPEILTLISQKKYFVLHAPRQSGKTSCLLALRDYLNSQNQHYGLYINVEMGQAAREDVSSAIRAIISGMQRRTEITFPGIVSVDDIKQITLQNTPFDAIGVFFSLLSERLDKPFVLMIDEIDSLVGDTLISVLRQIRAGYDTRPDHFPSSVILCGVRDIRDYRIHSEKNKSIITGGSAFNIKAESLRLGNFTEEETRKLCLEHTKETAQIFQEDALKSIWSLTMGQPWLVNALAYEICFKIEEGKNRENPVTEDLVMEAKERLVQRRETHLDQLVDKLKEERVRRVIEPMLIGEGSPETIPEDDIWYVEDLGLITTRGQLRIANPIYQEIIPRILTYSTQLTITKKPAWYINRAGKLEMNLLLTSFQQFFREHSEIWLDRFAYREAGPQLLLQAFLQRIINGGGQITREYGLGMGRTDLFILWCLPDGMVQRFVIECKVMWGSRETTINKGLAQVTRYADRCGADDVYLLIFDREKKRTWDEKIFTETVEHEGMQVTVFGM</sequence>
<dbReference type="OrthoDB" id="375372at2157"/>
<dbReference type="InterPro" id="IPR027417">
    <property type="entry name" value="P-loop_NTPase"/>
</dbReference>
<evidence type="ECO:0008006" key="3">
    <source>
        <dbReference type="Google" id="ProtNLM"/>
    </source>
</evidence>
<name>A0A2V2N7K4_9EURY</name>